<name>A0A6J5SLV9_9CAUD</name>
<gene>
    <name evidence="2" type="ORF">UFOVP1381_32</name>
    <name evidence="3" type="ORF">UFOVP1476_5</name>
    <name evidence="1" type="ORF">UFOVP944_41</name>
</gene>
<reference evidence="3" key="1">
    <citation type="submission" date="2020-05" db="EMBL/GenBank/DDBJ databases">
        <authorList>
            <person name="Chiriac C."/>
            <person name="Salcher M."/>
            <person name="Ghai R."/>
            <person name="Kavagutti S V."/>
        </authorList>
    </citation>
    <scope>NUCLEOTIDE SEQUENCE</scope>
</reference>
<sequence>MSRLKLADFNQSGFGAASTLASLACIDLQEYGHRVEIVRDRTIARCSDALAVSDEWLNKPGEAQAIAAYVCLSSAMDLSDSLWWLFEPRTRESDHTLEISRRLTHMRGILTDLSPMVQAMASAVEEMSPPELH</sequence>
<proteinExistence type="predicted"/>
<dbReference type="PROSITE" id="PS51257">
    <property type="entry name" value="PROKAR_LIPOPROTEIN"/>
    <property type="match status" value="1"/>
</dbReference>
<evidence type="ECO:0000313" key="2">
    <source>
        <dbReference type="EMBL" id="CAB4203316.1"/>
    </source>
</evidence>
<evidence type="ECO:0000313" key="3">
    <source>
        <dbReference type="EMBL" id="CAB4215910.1"/>
    </source>
</evidence>
<accession>A0A6J5SLV9</accession>
<protein>
    <submittedName>
        <fullName evidence="3">Uncharacterized protein</fullName>
    </submittedName>
</protein>
<dbReference type="EMBL" id="LR797328">
    <property type="protein sequence ID" value="CAB4203316.1"/>
    <property type="molecule type" value="Genomic_DNA"/>
</dbReference>
<organism evidence="3">
    <name type="scientific">uncultured Caudovirales phage</name>
    <dbReference type="NCBI Taxonomy" id="2100421"/>
    <lineage>
        <taxon>Viruses</taxon>
        <taxon>Duplodnaviria</taxon>
        <taxon>Heunggongvirae</taxon>
        <taxon>Uroviricota</taxon>
        <taxon>Caudoviricetes</taxon>
        <taxon>Peduoviridae</taxon>
        <taxon>Maltschvirus</taxon>
        <taxon>Maltschvirus maltsch</taxon>
    </lineage>
</organism>
<dbReference type="EMBL" id="LR796890">
    <property type="protein sequence ID" value="CAB4173237.1"/>
    <property type="molecule type" value="Genomic_DNA"/>
</dbReference>
<dbReference type="EMBL" id="LR797437">
    <property type="protein sequence ID" value="CAB4215910.1"/>
    <property type="molecule type" value="Genomic_DNA"/>
</dbReference>
<evidence type="ECO:0000313" key="1">
    <source>
        <dbReference type="EMBL" id="CAB4173237.1"/>
    </source>
</evidence>